<keyword evidence="3" id="KW-0812">Transmembrane</keyword>
<dbReference type="NCBIfam" id="TIGR00106">
    <property type="entry name" value="MTH1187 family thiamine-binding protein"/>
    <property type="match status" value="1"/>
</dbReference>
<dbReference type="EMBL" id="FOGT01000003">
    <property type="protein sequence ID" value="SER68339.1"/>
    <property type="molecule type" value="Genomic_DNA"/>
</dbReference>
<feature type="domain" description="Thiamine-binding protein" evidence="4">
    <location>
        <begin position="254"/>
        <end position="346"/>
    </location>
</feature>
<dbReference type="AlphaFoldDB" id="A0A1H9R8F7"/>
<feature type="transmembrane region" description="Helical" evidence="3">
    <location>
        <begin position="84"/>
        <end position="100"/>
    </location>
</feature>
<comment type="similarity">
    <text evidence="1">Belongs to the UPF0045 family.</text>
</comment>
<evidence type="ECO:0000313" key="6">
    <source>
        <dbReference type="Proteomes" id="UP000198571"/>
    </source>
</evidence>
<dbReference type="Pfam" id="PF01910">
    <property type="entry name" value="Thiamine_BP"/>
    <property type="match status" value="1"/>
</dbReference>
<evidence type="ECO:0000256" key="1">
    <source>
        <dbReference type="ARBA" id="ARBA00010272"/>
    </source>
</evidence>
<feature type="transmembrane region" description="Helical" evidence="3">
    <location>
        <begin position="139"/>
        <end position="160"/>
    </location>
</feature>
<proteinExistence type="inferred from homology"/>
<dbReference type="PANTHER" id="PTHR33777:SF1">
    <property type="entry name" value="UPF0045 PROTEIN ECM15"/>
    <property type="match status" value="1"/>
</dbReference>
<feature type="region of interest" description="Disordered" evidence="2">
    <location>
        <begin position="332"/>
        <end position="352"/>
    </location>
</feature>
<dbReference type="InterPro" id="IPR002767">
    <property type="entry name" value="Thiamine_BP"/>
</dbReference>
<accession>A0A1H9R8F7</accession>
<dbReference type="Gene3D" id="3.30.70.930">
    <property type="match status" value="1"/>
</dbReference>
<keyword evidence="3" id="KW-0472">Membrane</keyword>
<dbReference type="STRING" id="1601833.SAMN05518684_10310"/>
<dbReference type="SUPFAM" id="SSF89957">
    <property type="entry name" value="MTH1187/YkoF-like"/>
    <property type="match status" value="1"/>
</dbReference>
<dbReference type="Pfam" id="PF07136">
    <property type="entry name" value="DUF1385"/>
    <property type="match status" value="1"/>
</dbReference>
<dbReference type="InterPro" id="IPR051614">
    <property type="entry name" value="UPF0045_domain"/>
</dbReference>
<name>A0A1H9R8F7_9BACI</name>
<sequence>MVKGLSFQKGIIFIGRKYAACSYNDNGRERLWIKPVTPKNMLYTGKLVFLSMPLWFHLILGVLVLLITFPFIFNLFGRTPGVSLPWYVLVYFLFGTHFWFPKELRKYHGAEHKVFSYKDKVSVRHLKEIKKANITNRYCSTNVIILFLILAAALTLLFFLYGVEWGVSVERATYGALLLLPFMTYWLHRTKETIVHKWLISLSGYLQKQVTTSEPDDLHVKTAIRAYRTLALKEFPYKIRKTRRKREVKHMAIADITIMPLGSASTSVSEVVTEVHRLLKETKLPVTYELTPMSTIIEGDIKDLYELMKEIQEVPFKLGHMRVATNIRIDDRRDKPSSMKGKVEAVNKNLGE</sequence>
<dbReference type="Proteomes" id="UP000198571">
    <property type="component" value="Unassembled WGS sequence"/>
</dbReference>
<evidence type="ECO:0000256" key="3">
    <source>
        <dbReference type="SAM" id="Phobius"/>
    </source>
</evidence>
<feature type="transmembrane region" description="Helical" evidence="3">
    <location>
        <begin position="172"/>
        <end position="188"/>
    </location>
</feature>
<protein>
    <submittedName>
        <fullName evidence="5">Uncharacterized protein, MTH1187 family</fullName>
    </submittedName>
</protein>
<evidence type="ECO:0000256" key="2">
    <source>
        <dbReference type="SAM" id="MobiDB-lite"/>
    </source>
</evidence>
<evidence type="ECO:0000313" key="5">
    <source>
        <dbReference type="EMBL" id="SER68339.1"/>
    </source>
</evidence>
<dbReference type="GO" id="GO:0005829">
    <property type="term" value="C:cytosol"/>
    <property type="evidence" value="ECO:0007669"/>
    <property type="project" value="TreeGrafter"/>
</dbReference>
<keyword evidence="3" id="KW-1133">Transmembrane helix</keyword>
<dbReference type="RefSeq" id="WP_093047730.1">
    <property type="nucleotide sequence ID" value="NZ_FOGT01000003.1"/>
</dbReference>
<reference evidence="6" key="1">
    <citation type="submission" date="2016-10" db="EMBL/GenBank/DDBJ databases">
        <authorList>
            <person name="Varghese N."/>
            <person name="Submissions S."/>
        </authorList>
    </citation>
    <scope>NUCLEOTIDE SEQUENCE [LARGE SCALE GENOMIC DNA]</scope>
    <source>
        <strain evidence="6">S9</strain>
    </source>
</reference>
<gene>
    <name evidence="5" type="ORF">SAMN05518684_10310</name>
</gene>
<dbReference type="InterPro" id="IPR029756">
    <property type="entry name" value="MTH1187/YkoF-like"/>
</dbReference>
<dbReference type="OrthoDB" id="2147383at2"/>
<evidence type="ECO:0000259" key="4">
    <source>
        <dbReference type="Pfam" id="PF01910"/>
    </source>
</evidence>
<dbReference type="InterPro" id="IPR010787">
    <property type="entry name" value="DUF1385"/>
</dbReference>
<organism evidence="5 6">
    <name type="scientific">Salipaludibacillus aurantiacus</name>
    <dbReference type="NCBI Taxonomy" id="1601833"/>
    <lineage>
        <taxon>Bacteria</taxon>
        <taxon>Bacillati</taxon>
        <taxon>Bacillota</taxon>
        <taxon>Bacilli</taxon>
        <taxon>Bacillales</taxon>
        <taxon>Bacillaceae</taxon>
    </lineage>
</organism>
<dbReference type="PANTHER" id="PTHR33777">
    <property type="entry name" value="UPF0045 PROTEIN ECM15"/>
    <property type="match status" value="1"/>
</dbReference>
<feature type="transmembrane region" description="Helical" evidence="3">
    <location>
        <begin position="47"/>
        <end position="72"/>
    </location>
</feature>
<keyword evidence="6" id="KW-1185">Reference proteome</keyword>